<evidence type="ECO:0000313" key="1">
    <source>
        <dbReference type="EMBL" id="MDT0574955.1"/>
    </source>
</evidence>
<protein>
    <recommendedName>
        <fullName evidence="3">Phytoene synthase</fullName>
    </recommendedName>
</protein>
<evidence type="ECO:0008006" key="3">
    <source>
        <dbReference type="Google" id="ProtNLM"/>
    </source>
</evidence>
<evidence type="ECO:0000313" key="2">
    <source>
        <dbReference type="Proteomes" id="UP001259803"/>
    </source>
</evidence>
<keyword evidence="2" id="KW-1185">Reference proteome</keyword>
<dbReference type="Proteomes" id="UP001259803">
    <property type="component" value="Unassembled WGS sequence"/>
</dbReference>
<gene>
    <name evidence="1" type="ORF">RM533_02010</name>
</gene>
<accession>A0ABU2ZED5</accession>
<reference evidence="1 2" key="1">
    <citation type="submission" date="2023-09" db="EMBL/GenBank/DDBJ databases">
        <authorList>
            <person name="Rey-Velasco X."/>
        </authorList>
    </citation>
    <scope>NUCLEOTIDE SEQUENCE [LARGE SCALE GENOMIC DNA]</scope>
    <source>
        <strain evidence="1 2">F390</strain>
    </source>
</reference>
<sequence length="219" mass="23653">MSDEAAWYETLRASLSPMQRLALAYAPARVQASWCALLALDRRLAQTVGRNREPGLTQLRLSWWRDMFAKPVAQWPHGEPLLTALTGWPAQLAALGALVDGWEHMIGPAPIPQGALSLFVDGRVAAMSALSHRIDGGDVTALARRWALADLGCHVSDVLEREQISSMLAASARPRQPTGRAMRPLAVLNTLCERAFAANRPIGGAGDLASAMRVGLFGR</sequence>
<proteinExistence type="predicted"/>
<dbReference type="RefSeq" id="WP_311339511.1">
    <property type="nucleotide sequence ID" value="NZ_JAVRHS010000001.1"/>
</dbReference>
<dbReference type="EMBL" id="JAVRHS010000001">
    <property type="protein sequence ID" value="MDT0574955.1"/>
    <property type="molecule type" value="Genomic_DNA"/>
</dbReference>
<comment type="caution">
    <text evidence="1">The sequence shown here is derived from an EMBL/GenBank/DDBJ whole genome shotgun (WGS) entry which is preliminary data.</text>
</comment>
<name>A0ABU2ZED5_9SPHN</name>
<organism evidence="1 2">
    <name type="scientific">Croceicoccus esteveae</name>
    <dbReference type="NCBI Taxonomy" id="3075597"/>
    <lineage>
        <taxon>Bacteria</taxon>
        <taxon>Pseudomonadati</taxon>
        <taxon>Pseudomonadota</taxon>
        <taxon>Alphaproteobacteria</taxon>
        <taxon>Sphingomonadales</taxon>
        <taxon>Erythrobacteraceae</taxon>
        <taxon>Croceicoccus</taxon>
    </lineage>
</organism>